<evidence type="ECO:0000313" key="4">
    <source>
        <dbReference type="EMBL" id="NKY34358.1"/>
    </source>
</evidence>
<dbReference type="InterPro" id="IPR008691">
    <property type="entry name" value="LpqH"/>
</dbReference>
<organism evidence="4 5">
    <name type="scientific">Nocardia speluncae</name>
    <dbReference type="NCBI Taxonomy" id="419477"/>
    <lineage>
        <taxon>Bacteria</taxon>
        <taxon>Bacillati</taxon>
        <taxon>Actinomycetota</taxon>
        <taxon>Actinomycetes</taxon>
        <taxon>Mycobacteriales</taxon>
        <taxon>Nocardiaceae</taxon>
        <taxon>Nocardia</taxon>
    </lineage>
</organism>
<evidence type="ECO:0000256" key="2">
    <source>
        <dbReference type="ARBA" id="ARBA00023136"/>
    </source>
</evidence>
<keyword evidence="1" id="KW-1003">Cell membrane</keyword>
<protein>
    <submittedName>
        <fullName evidence="4">Lipoprotein LpqH</fullName>
    </submittedName>
</protein>
<keyword evidence="5" id="KW-1185">Reference proteome</keyword>
<feature type="signal peptide" evidence="3">
    <location>
        <begin position="1"/>
        <end position="25"/>
    </location>
</feature>
<keyword evidence="3" id="KW-0732">Signal</keyword>
<sequence>MNTMLFRIGAAVLAASTIALTSACGDDAASSTATTVADAPATESAAPAGEAGGDSKALVDGKALTADFDTTCAKEGNTLALALTDTANEQYGQLSVSASIVDDTTVQAVAIAGSQGGSDGMPYAVGYGNGQPGGSAQVSKDGDTYTVTGEGISAPDMANPMAGPATAKFDITFACSDIIG</sequence>
<name>A0A846XE48_9NOCA</name>
<evidence type="ECO:0000313" key="5">
    <source>
        <dbReference type="Proteomes" id="UP000565715"/>
    </source>
</evidence>
<evidence type="ECO:0000256" key="1">
    <source>
        <dbReference type="ARBA" id="ARBA00022475"/>
    </source>
</evidence>
<keyword evidence="2" id="KW-0472">Membrane</keyword>
<dbReference type="Pfam" id="PF05481">
    <property type="entry name" value="Myco_19_kDa"/>
    <property type="match status" value="1"/>
</dbReference>
<accession>A0A846XE48</accession>
<dbReference type="AlphaFoldDB" id="A0A846XE48"/>
<dbReference type="Proteomes" id="UP000565715">
    <property type="component" value="Unassembled WGS sequence"/>
</dbReference>
<gene>
    <name evidence="4" type="ORF">HGA13_14940</name>
</gene>
<feature type="chain" id="PRO_5039236547" evidence="3">
    <location>
        <begin position="26"/>
        <end position="180"/>
    </location>
</feature>
<keyword evidence="4" id="KW-0449">Lipoprotein</keyword>
<comment type="caution">
    <text evidence="4">The sequence shown here is derived from an EMBL/GenBank/DDBJ whole genome shotgun (WGS) entry which is preliminary data.</text>
</comment>
<dbReference type="RefSeq" id="WP_068042901.1">
    <property type="nucleotide sequence ID" value="NZ_JAAXOO010000003.1"/>
</dbReference>
<proteinExistence type="predicted"/>
<dbReference type="GO" id="GO:0016020">
    <property type="term" value="C:membrane"/>
    <property type="evidence" value="ECO:0007669"/>
    <property type="project" value="InterPro"/>
</dbReference>
<dbReference type="PROSITE" id="PS51257">
    <property type="entry name" value="PROKAR_LIPOPROTEIN"/>
    <property type="match status" value="1"/>
</dbReference>
<evidence type="ECO:0000256" key="3">
    <source>
        <dbReference type="SAM" id="SignalP"/>
    </source>
</evidence>
<dbReference type="EMBL" id="JAAXOO010000003">
    <property type="protein sequence ID" value="NKY34358.1"/>
    <property type="molecule type" value="Genomic_DNA"/>
</dbReference>
<reference evidence="4 5" key="1">
    <citation type="submission" date="2020-04" db="EMBL/GenBank/DDBJ databases">
        <title>MicrobeNet Type strains.</title>
        <authorList>
            <person name="Nicholson A.C."/>
        </authorList>
    </citation>
    <scope>NUCLEOTIDE SEQUENCE [LARGE SCALE GENOMIC DNA]</scope>
    <source>
        <strain evidence="4 5">DSM 45078</strain>
    </source>
</reference>